<sequence length="303" mass="33106">MELTPIQTEILTTLINLYHQKGNGVKGEEIAAVIDRNPGTVRNQMQALRMLGIVEGVPGPKGGYHPTGQTYDILDISDQPAKTITNIYRNGKLVEGATVCEIMFTTVQHPDTCHGRVRVIGDIRKFDNGDIIKIGPTPQNKLVIRGKAIGRDDTRNILIFAISDLIILPKRSVKECIRSGNVSIDVDTTIKAAANILLKHRIRGAPVVDATVVVGIVTLEQITKALVSGLTNQKAWDVMSRDPIIVDGDVPIPDVSKLFDQHHTRNIVVVINGKPYGIISREDMVRESTTVSELVIAPSFMSA</sequence>
<name>A0AC61L1B6_9EURY</name>
<organism evidence="1 2">
    <name type="scientific">Candidatus Methanogaster sp</name>
    <dbReference type="NCBI Taxonomy" id="3386292"/>
    <lineage>
        <taxon>Archaea</taxon>
        <taxon>Methanobacteriati</taxon>
        <taxon>Methanobacteriota</taxon>
        <taxon>Stenosarchaea group</taxon>
        <taxon>Methanomicrobia</taxon>
        <taxon>Methanosarcinales</taxon>
        <taxon>ANME-2 cluster</taxon>
        <taxon>Candidatus Methanogasteraceae</taxon>
        <taxon>Candidatus Methanogaster</taxon>
    </lineage>
</organism>
<dbReference type="EMBL" id="PQXF01000022">
    <property type="protein sequence ID" value="PXF59775.1"/>
    <property type="molecule type" value="Genomic_DNA"/>
</dbReference>
<dbReference type="Proteomes" id="UP000248329">
    <property type="component" value="Unassembled WGS sequence"/>
</dbReference>
<gene>
    <name evidence="1" type="ORF">C4B59_10760</name>
</gene>
<reference evidence="1" key="1">
    <citation type="submission" date="2018-01" db="EMBL/GenBank/DDBJ databases">
        <authorList>
            <person name="Krukenberg V."/>
        </authorList>
    </citation>
    <scope>NUCLEOTIDE SEQUENCE</scope>
    <source>
        <strain evidence="1">E20ANME2</strain>
    </source>
</reference>
<protein>
    <submittedName>
        <fullName evidence="1">Uncharacterized protein</fullName>
    </submittedName>
</protein>
<accession>A0AC61L1B6</accession>
<comment type="caution">
    <text evidence="1">The sequence shown here is derived from an EMBL/GenBank/DDBJ whole genome shotgun (WGS) entry which is preliminary data.</text>
</comment>
<proteinExistence type="predicted"/>
<evidence type="ECO:0000313" key="1">
    <source>
        <dbReference type="EMBL" id="PXF59775.1"/>
    </source>
</evidence>
<evidence type="ECO:0000313" key="2">
    <source>
        <dbReference type="Proteomes" id="UP000248329"/>
    </source>
</evidence>